<protein>
    <recommendedName>
        <fullName evidence="2">F-box domain-containing protein</fullName>
    </recommendedName>
</protein>
<evidence type="ECO:0000313" key="4">
    <source>
        <dbReference type="Proteomes" id="UP001140091"/>
    </source>
</evidence>
<dbReference type="Proteomes" id="UP001140091">
    <property type="component" value="Unassembled WGS sequence"/>
</dbReference>
<sequence>MSEAPSPLSHYFATNASPNPIEIATISKEIDQYTIAIEKIRLELQNLEAGRQKYEELLSPLRRKPLPPELLGEVFSFLIYPIFPELDEWDGFDAMVGYDVGRGRNALINLCLVCRAWRDAAYATPPLWSRLDLHWDSLDLEKVTQWLSRSRGVPKSLVIYPRDWQQELTDDHFTILEELLTAGPPLDRLDLRMLNGPEEDEAHLQRLVDLLKPVPDVKLPLPPWNSLRTFTLQFYGSYAQLSDVVIPHFPHLTSLHLRLPYFYEEDFWDDDDQSVPFDIPQDILEGLTKLTLSNCDWTGCTILALIRWCRNIETLTVRYFEGSWMNMDSPFLQDLSSTGVLLPAVQCLRLGNLRRDQSDILRFLRTPSLVELDLSFDLRDEDGNFEYPEDADYEYPNLESLESNILSLVKNPTSSDRDVDLRRLRLHDLFISASSLASILINLPSLSHLTLDEVWFDSTLFKQLEAAGTKCLPRLEVLELLNVPECFHIPDVYAFVASRRSFGQPGIAGMEGTVGLRELTMTVTPPPKDFGSGLRNADNVLRKQYKLTANLGYSRQD</sequence>
<feature type="non-terminal residue" evidence="3">
    <location>
        <position position="557"/>
    </location>
</feature>
<dbReference type="OrthoDB" id="2977518at2759"/>
<dbReference type="Pfam" id="PF12937">
    <property type="entry name" value="F-box-like"/>
    <property type="match status" value="1"/>
</dbReference>
<evidence type="ECO:0000259" key="2">
    <source>
        <dbReference type="Pfam" id="PF12937"/>
    </source>
</evidence>
<accession>A0A9W8JB14</accession>
<dbReference type="AlphaFoldDB" id="A0A9W8JB14"/>
<keyword evidence="1" id="KW-0175">Coiled coil</keyword>
<comment type="caution">
    <text evidence="3">The sequence shown here is derived from an EMBL/GenBank/DDBJ whole genome shotgun (WGS) entry which is preliminary data.</text>
</comment>
<reference evidence="3" key="1">
    <citation type="submission" date="2022-06" db="EMBL/GenBank/DDBJ databases">
        <title>Genome Sequence of Candolleomyces eurysporus.</title>
        <authorList>
            <person name="Buettner E."/>
        </authorList>
    </citation>
    <scope>NUCLEOTIDE SEQUENCE</scope>
    <source>
        <strain evidence="3">VTCC 930004</strain>
    </source>
</reference>
<proteinExistence type="predicted"/>
<dbReference type="SUPFAM" id="SSF52047">
    <property type="entry name" value="RNI-like"/>
    <property type="match status" value="1"/>
</dbReference>
<dbReference type="InterPro" id="IPR001810">
    <property type="entry name" value="F-box_dom"/>
</dbReference>
<dbReference type="Gene3D" id="1.20.1280.50">
    <property type="match status" value="1"/>
</dbReference>
<dbReference type="Gene3D" id="3.80.10.10">
    <property type="entry name" value="Ribonuclease Inhibitor"/>
    <property type="match status" value="1"/>
</dbReference>
<dbReference type="PANTHER" id="PTHR38926">
    <property type="entry name" value="F-BOX DOMAIN CONTAINING PROTEIN, EXPRESSED"/>
    <property type="match status" value="1"/>
</dbReference>
<evidence type="ECO:0000256" key="1">
    <source>
        <dbReference type="SAM" id="Coils"/>
    </source>
</evidence>
<gene>
    <name evidence="3" type="ORF">H1R20_g7391</name>
</gene>
<name>A0A9W8JB14_9AGAR</name>
<dbReference type="PANTHER" id="PTHR38926:SF72">
    <property type="entry name" value="IM:7136021-RELATED"/>
    <property type="match status" value="1"/>
</dbReference>
<feature type="domain" description="F-box" evidence="2">
    <location>
        <begin position="66"/>
        <end position="133"/>
    </location>
</feature>
<feature type="coiled-coil region" evidence="1">
    <location>
        <begin position="30"/>
        <end position="57"/>
    </location>
</feature>
<evidence type="ECO:0000313" key="3">
    <source>
        <dbReference type="EMBL" id="KAJ2929713.1"/>
    </source>
</evidence>
<dbReference type="EMBL" id="JANBPK010000861">
    <property type="protein sequence ID" value="KAJ2929713.1"/>
    <property type="molecule type" value="Genomic_DNA"/>
</dbReference>
<dbReference type="InterPro" id="IPR032675">
    <property type="entry name" value="LRR_dom_sf"/>
</dbReference>
<organism evidence="3 4">
    <name type="scientific">Candolleomyces eurysporus</name>
    <dbReference type="NCBI Taxonomy" id="2828524"/>
    <lineage>
        <taxon>Eukaryota</taxon>
        <taxon>Fungi</taxon>
        <taxon>Dikarya</taxon>
        <taxon>Basidiomycota</taxon>
        <taxon>Agaricomycotina</taxon>
        <taxon>Agaricomycetes</taxon>
        <taxon>Agaricomycetidae</taxon>
        <taxon>Agaricales</taxon>
        <taxon>Agaricineae</taxon>
        <taxon>Psathyrellaceae</taxon>
        <taxon>Candolleomyces</taxon>
    </lineage>
</organism>
<keyword evidence="4" id="KW-1185">Reference proteome</keyword>